<evidence type="ECO:0000313" key="1">
    <source>
        <dbReference type="EMBL" id="MFC3075584.1"/>
    </source>
</evidence>
<organism evidence="1 2">
    <name type="scientific">Shinella pollutisoli</name>
    <dbReference type="NCBI Taxonomy" id="2250594"/>
    <lineage>
        <taxon>Bacteria</taxon>
        <taxon>Pseudomonadati</taxon>
        <taxon>Pseudomonadota</taxon>
        <taxon>Alphaproteobacteria</taxon>
        <taxon>Hyphomicrobiales</taxon>
        <taxon>Rhizobiaceae</taxon>
        <taxon>Shinella</taxon>
    </lineage>
</organism>
<name>A0ABV7DLE1_9HYPH</name>
<dbReference type="RefSeq" id="WP_257318061.1">
    <property type="nucleotide sequence ID" value="NZ_JANFDG010000039.1"/>
</dbReference>
<dbReference type="EMBL" id="JBHRSP010000036">
    <property type="protein sequence ID" value="MFC3075584.1"/>
    <property type="molecule type" value="Genomic_DNA"/>
</dbReference>
<keyword evidence="2" id="KW-1185">Reference proteome</keyword>
<proteinExistence type="predicted"/>
<comment type="caution">
    <text evidence="1">The sequence shown here is derived from an EMBL/GenBank/DDBJ whole genome shotgun (WGS) entry which is preliminary data.</text>
</comment>
<accession>A0ABV7DLE1</accession>
<dbReference type="Proteomes" id="UP001595377">
    <property type="component" value="Unassembled WGS sequence"/>
</dbReference>
<protein>
    <submittedName>
        <fullName evidence="1">Uncharacterized protein</fullName>
    </submittedName>
</protein>
<evidence type="ECO:0000313" key="2">
    <source>
        <dbReference type="Proteomes" id="UP001595377"/>
    </source>
</evidence>
<reference evidence="2" key="1">
    <citation type="journal article" date="2019" name="Int. J. Syst. Evol. Microbiol.">
        <title>The Global Catalogue of Microorganisms (GCM) 10K type strain sequencing project: providing services to taxonomists for standard genome sequencing and annotation.</title>
        <authorList>
            <consortium name="The Broad Institute Genomics Platform"/>
            <consortium name="The Broad Institute Genome Sequencing Center for Infectious Disease"/>
            <person name="Wu L."/>
            <person name="Ma J."/>
        </authorList>
    </citation>
    <scope>NUCLEOTIDE SEQUENCE [LARGE SCALE GENOMIC DNA]</scope>
    <source>
        <strain evidence="2">KCTC 52677</strain>
    </source>
</reference>
<gene>
    <name evidence="1" type="ORF">ACFOHH_20910</name>
</gene>
<sequence length="95" mass="10126">MTGEELNNIYGNIIMPDATVAVPAQWMPAVHEALQALHDLPGSVRAFLIVTGFGEENGHLVVEMVASTQYISADGMAAIASIVERAQAAVLARRH</sequence>